<dbReference type="RefSeq" id="WP_093028717.1">
    <property type="nucleotide sequence ID" value="NZ_FNNZ01000003.1"/>
</dbReference>
<dbReference type="GO" id="GO:0033179">
    <property type="term" value="C:proton-transporting V-type ATPase, V0 domain"/>
    <property type="evidence" value="ECO:0007669"/>
    <property type="project" value="InterPro"/>
</dbReference>
<comment type="similarity">
    <text evidence="2">Belongs to the V-ATPase 116 kDa subunit family.</text>
</comment>
<keyword evidence="5 8" id="KW-1133">Transmembrane helix</keyword>
<feature type="transmembrane region" description="Helical" evidence="8">
    <location>
        <begin position="342"/>
        <end position="371"/>
    </location>
</feature>
<keyword evidence="4 8" id="KW-0812">Transmembrane</keyword>
<dbReference type="Proteomes" id="UP000198816">
    <property type="component" value="Unassembled WGS sequence"/>
</dbReference>
<name>A0A1H2SUJ9_THIRO</name>
<organism evidence="9 10">
    <name type="scientific">Thiocapsa roseopersicina</name>
    <dbReference type="NCBI Taxonomy" id="1058"/>
    <lineage>
        <taxon>Bacteria</taxon>
        <taxon>Pseudomonadati</taxon>
        <taxon>Pseudomonadota</taxon>
        <taxon>Gammaproteobacteria</taxon>
        <taxon>Chromatiales</taxon>
        <taxon>Chromatiaceae</taxon>
        <taxon>Thiocapsa</taxon>
    </lineage>
</organism>
<protein>
    <submittedName>
        <fullName evidence="9">V/A-type H+-transporting ATPase subunit I</fullName>
    </submittedName>
</protein>
<evidence type="ECO:0000256" key="8">
    <source>
        <dbReference type="SAM" id="Phobius"/>
    </source>
</evidence>
<dbReference type="PANTHER" id="PTHR11629:SF63">
    <property type="entry name" value="V-TYPE PROTON ATPASE SUBUNIT A"/>
    <property type="match status" value="1"/>
</dbReference>
<feature type="transmembrane region" description="Helical" evidence="8">
    <location>
        <begin position="420"/>
        <end position="444"/>
    </location>
</feature>
<evidence type="ECO:0000313" key="10">
    <source>
        <dbReference type="Proteomes" id="UP000198816"/>
    </source>
</evidence>
<comment type="subcellular location">
    <subcellularLocation>
        <location evidence="1">Membrane</location>
        <topology evidence="1">Multi-pass membrane protein</topology>
    </subcellularLocation>
</comment>
<reference evidence="10" key="1">
    <citation type="submission" date="2016-10" db="EMBL/GenBank/DDBJ databases">
        <authorList>
            <person name="Varghese N."/>
            <person name="Submissions S."/>
        </authorList>
    </citation>
    <scope>NUCLEOTIDE SEQUENCE [LARGE SCALE GENOMIC DNA]</scope>
    <source>
        <strain evidence="10">DSM 217</strain>
    </source>
</reference>
<dbReference type="GO" id="GO:0016471">
    <property type="term" value="C:vacuolar proton-transporting V-type ATPase complex"/>
    <property type="evidence" value="ECO:0007669"/>
    <property type="project" value="TreeGrafter"/>
</dbReference>
<keyword evidence="10" id="KW-1185">Reference proteome</keyword>
<dbReference type="OrthoDB" id="9803814at2"/>
<dbReference type="GO" id="GO:0007035">
    <property type="term" value="P:vacuolar acidification"/>
    <property type="evidence" value="ECO:0007669"/>
    <property type="project" value="TreeGrafter"/>
</dbReference>
<feature type="transmembrane region" description="Helical" evidence="8">
    <location>
        <begin position="546"/>
        <end position="568"/>
    </location>
</feature>
<evidence type="ECO:0000256" key="6">
    <source>
        <dbReference type="ARBA" id="ARBA00023065"/>
    </source>
</evidence>
<accession>A0A1H2SUJ9</accession>
<evidence type="ECO:0000256" key="5">
    <source>
        <dbReference type="ARBA" id="ARBA00022989"/>
    </source>
</evidence>
<dbReference type="EMBL" id="FNNZ01000003">
    <property type="protein sequence ID" value="SDW35312.1"/>
    <property type="molecule type" value="Genomic_DNA"/>
</dbReference>
<evidence type="ECO:0000256" key="4">
    <source>
        <dbReference type="ARBA" id="ARBA00022692"/>
    </source>
</evidence>
<evidence type="ECO:0000313" key="9">
    <source>
        <dbReference type="EMBL" id="SDW35312.1"/>
    </source>
</evidence>
<dbReference type="GO" id="GO:0046961">
    <property type="term" value="F:proton-transporting ATPase activity, rotational mechanism"/>
    <property type="evidence" value="ECO:0007669"/>
    <property type="project" value="InterPro"/>
</dbReference>
<dbReference type="InterPro" id="IPR002490">
    <property type="entry name" value="V-ATPase_116kDa_su"/>
</dbReference>
<feature type="transmembrane region" description="Helical" evidence="8">
    <location>
        <begin position="519"/>
        <end position="540"/>
    </location>
</feature>
<dbReference type="PANTHER" id="PTHR11629">
    <property type="entry name" value="VACUOLAR PROTON ATPASES"/>
    <property type="match status" value="1"/>
</dbReference>
<keyword evidence="6" id="KW-0406">Ion transport</keyword>
<proteinExistence type="inferred from homology"/>
<dbReference type="AlphaFoldDB" id="A0A1H2SUJ9"/>
<evidence type="ECO:0000256" key="1">
    <source>
        <dbReference type="ARBA" id="ARBA00004141"/>
    </source>
</evidence>
<gene>
    <name evidence="9" type="ORF">SAMN05421783_103156</name>
</gene>
<feature type="transmembrane region" description="Helical" evidence="8">
    <location>
        <begin position="456"/>
        <end position="477"/>
    </location>
</feature>
<feature type="transmembrane region" description="Helical" evidence="8">
    <location>
        <begin position="380"/>
        <end position="400"/>
    </location>
</feature>
<keyword evidence="3" id="KW-0813">Transport</keyword>
<evidence type="ECO:0000256" key="3">
    <source>
        <dbReference type="ARBA" id="ARBA00022448"/>
    </source>
</evidence>
<dbReference type="STRING" id="1058.SAMN05421783_103156"/>
<dbReference type="GO" id="GO:0051117">
    <property type="term" value="F:ATPase binding"/>
    <property type="evidence" value="ECO:0007669"/>
    <property type="project" value="TreeGrafter"/>
</dbReference>
<evidence type="ECO:0000256" key="2">
    <source>
        <dbReference type="ARBA" id="ARBA00009904"/>
    </source>
</evidence>
<sequence length="610" mass="67073">MLRPASTRWFEVLCPRREAVRTVTELARTGAVEIEIRDRVCGDSPLAHLSEGLGVYEALKVRYGRYWERGRLRRKVLVESPDVVLERALARVGAWRCEADPLIDILQSCEEELTRLKWLAQVIGKIIDSPLDFGAVARSGPVLGTFCAVLPRDARPQLPDCVIPRQIPWGDEYCAMILGPRDRLDAVKRLVQAAKGRVIERPPWLKGDARDSLARIGARREFLSTRVVYLKAELDTLFDEYDLGDTLGEVDGLAWFAGHVGCLERAGEHLIWVTGWTDDLGGERLRAALDAGRTRALLRLTKPPPGKRPPQILDNPPWVRPFELFARALGVPGSDEADPTPLLLVVVPLLFGYMFGDVGQGAVLVGLGLWLQRRWPEARLMVLGGVSAMVFGILFGSLFGREDIIPALWMHPLHDPLTLLAVPLLFAVVLLSLGHLLSGLSALWRGELGRWLMQDLGFLVLYLGLIATVLRPGLGWIALLGLAWYLIGAFLVHRALLGGLAAIGHLLESGSQILVNTLSFARVGAFALAHSALSVAVVTMADSVPLWAGILIMILGNVLIILLEGLVVSIQTTRLVLFEFFNRFLQGTGRVFRPLPAPPPIVREAVQGAV</sequence>
<keyword evidence="7 8" id="KW-0472">Membrane</keyword>
<feature type="transmembrane region" description="Helical" evidence="8">
    <location>
        <begin position="483"/>
        <end position="507"/>
    </location>
</feature>
<evidence type="ECO:0000256" key="7">
    <source>
        <dbReference type="ARBA" id="ARBA00023136"/>
    </source>
</evidence>